<dbReference type="AlphaFoldDB" id="A0A426XCR9"/>
<comment type="caution">
    <text evidence="1">The sequence shown here is derived from an EMBL/GenBank/DDBJ whole genome shotgun (WGS) entry which is preliminary data.</text>
</comment>
<proteinExistence type="predicted"/>
<reference evidence="1 2" key="1">
    <citation type="journal article" date="2014" name="Agronomy (Basel)">
        <title>A Draft Genome Sequence for Ensete ventricosum, the Drought-Tolerant Tree Against Hunger.</title>
        <authorList>
            <person name="Harrison J."/>
            <person name="Moore K.A."/>
            <person name="Paszkiewicz K."/>
            <person name="Jones T."/>
            <person name="Grant M."/>
            <person name="Ambacheew D."/>
            <person name="Muzemil S."/>
            <person name="Studholme D.J."/>
        </authorList>
    </citation>
    <scope>NUCLEOTIDE SEQUENCE [LARGE SCALE GENOMIC DNA]</scope>
</reference>
<dbReference type="Proteomes" id="UP000287651">
    <property type="component" value="Unassembled WGS sequence"/>
</dbReference>
<sequence>KGRETPRNAALIPSVRTLTDSKLEVDRYSGSTLLEHYMGSLLQGIGHKVKEILIYS</sequence>
<evidence type="ECO:0000313" key="1">
    <source>
        <dbReference type="EMBL" id="RRT37265.1"/>
    </source>
</evidence>
<organism evidence="1 2">
    <name type="scientific">Ensete ventricosum</name>
    <name type="common">Abyssinian banana</name>
    <name type="synonym">Musa ensete</name>
    <dbReference type="NCBI Taxonomy" id="4639"/>
    <lineage>
        <taxon>Eukaryota</taxon>
        <taxon>Viridiplantae</taxon>
        <taxon>Streptophyta</taxon>
        <taxon>Embryophyta</taxon>
        <taxon>Tracheophyta</taxon>
        <taxon>Spermatophyta</taxon>
        <taxon>Magnoliopsida</taxon>
        <taxon>Liliopsida</taxon>
        <taxon>Zingiberales</taxon>
        <taxon>Musaceae</taxon>
        <taxon>Ensete</taxon>
    </lineage>
</organism>
<name>A0A426XCR9_ENSVE</name>
<feature type="non-terminal residue" evidence="1">
    <location>
        <position position="1"/>
    </location>
</feature>
<evidence type="ECO:0000313" key="2">
    <source>
        <dbReference type="Proteomes" id="UP000287651"/>
    </source>
</evidence>
<gene>
    <name evidence="1" type="ORF">B296_00014119</name>
</gene>
<accession>A0A426XCR9</accession>
<protein>
    <submittedName>
        <fullName evidence="1">Uncharacterized protein</fullName>
    </submittedName>
</protein>
<dbReference type="EMBL" id="AMZH03022495">
    <property type="protein sequence ID" value="RRT37265.1"/>
    <property type="molecule type" value="Genomic_DNA"/>
</dbReference>